<protein>
    <submittedName>
        <fullName evidence="3">Uncharacterized protein</fullName>
    </submittedName>
</protein>
<keyword evidence="2" id="KW-0472">Membrane</keyword>
<keyword evidence="2" id="KW-0812">Transmembrane</keyword>
<evidence type="ECO:0000256" key="1">
    <source>
        <dbReference type="SAM" id="MobiDB-lite"/>
    </source>
</evidence>
<dbReference type="RefSeq" id="WP_101718275.1">
    <property type="nucleotide sequence ID" value="NZ_PJRS01000022.1"/>
</dbReference>
<dbReference type="EMBL" id="PJRS01000022">
    <property type="protein sequence ID" value="PLR24999.1"/>
    <property type="molecule type" value="Genomic_DNA"/>
</dbReference>
<dbReference type="Proteomes" id="UP000234479">
    <property type="component" value="Unassembled WGS sequence"/>
</dbReference>
<keyword evidence="4" id="KW-1185">Reference proteome</keyword>
<evidence type="ECO:0000313" key="4">
    <source>
        <dbReference type="Proteomes" id="UP000234479"/>
    </source>
</evidence>
<feature type="compositionally biased region" description="Basic residues" evidence="1">
    <location>
        <begin position="1"/>
        <end position="17"/>
    </location>
</feature>
<accession>A0A2N5DG00</accession>
<keyword evidence="2" id="KW-1133">Transmembrane helix</keyword>
<sequence>MLKKRHPFLAGKKRKSPSHLDEGVGAGLDVLADAAPAPVALVASLAIGAGLLGFLAWKVVKRSAGQAD</sequence>
<feature type="transmembrane region" description="Helical" evidence="2">
    <location>
        <begin position="37"/>
        <end position="57"/>
    </location>
</feature>
<comment type="caution">
    <text evidence="3">The sequence shown here is derived from an EMBL/GenBank/DDBJ whole genome shotgun (WGS) entry which is preliminary data.</text>
</comment>
<name>A0A2N5DG00_9CAUL</name>
<reference evidence="3 4" key="1">
    <citation type="submission" date="2017-12" db="EMBL/GenBank/DDBJ databases">
        <title>The genome sequence of Caulobacter sp. 410.</title>
        <authorList>
            <person name="Gao J."/>
            <person name="Mao X."/>
            <person name="Sun J."/>
        </authorList>
    </citation>
    <scope>NUCLEOTIDE SEQUENCE [LARGE SCALE GENOMIC DNA]</scope>
    <source>
        <strain evidence="3 4">410</strain>
    </source>
</reference>
<organism evidence="3 4">
    <name type="scientific">Caulobacter zeae</name>
    <dbReference type="NCBI Taxonomy" id="2055137"/>
    <lineage>
        <taxon>Bacteria</taxon>
        <taxon>Pseudomonadati</taxon>
        <taxon>Pseudomonadota</taxon>
        <taxon>Alphaproteobacteria</taxon>
        <taxon>Caulobacterales</taxon>
        <taxon>Caulobacteraceae</taxon>
        <taxon>Caulobacter</taxon>
    </lineage>
</organism>
<gene>
    <name evidence="3" type="ORF">SGCZBJ_12225</name>
</gene>
<feature type="region of interest" description="Disordered" evidence="1">
    <location>
        <begin position="1"/>
        <end position="21"/>
    </location>
</feature>
<evidence type="ECO:0000256" key="2">
    <source>
        <dbReference type="SAM" id="Phobius"/>
    </source>
</evidence>
<proteinExistence type="predicted"/>
<dbReference type="AlphaFoldDB" id="A0A2N5DG00"/>
<evidence type="ECO:0000313" key="3">
    <source>
        <dbReference type="EMBL" id="PLR24999.1"/>
    </source>
</evidence>